<protein>
    <submittedName>
        <fullName evidence="1">Uncharacterized protein</fullName>
    </submittedName>
</protein>
<sequence length="50" mass="5863">MQLAALLLSFKWSVVSVYLENQICVEANQAQLIVAPVLIMYLYHRLHYLR</sequence>
<organism evidence="1 2">
    <name type="scientific">Rhododendron molle</name>
    <name type="common">Chinese azalea</name>
    <name type="synonym">Azalea mollis</name>
    <dbReference type="NCBI Taxonomy" id="49168"/>
    <lineage>
        <taxon>Eukaryota</taxon>
        <taxon>Viridiplantae</taxon>
        <taxon>Streptophyta</taxon>
        <taxon>Embryophyta</taxon>
        <taxon>Tracheophyta</taxon>
        <taxon>Spermatophyta</taxon>
        <taxon>Magnoliopsida</taxon>
        <taxon>eudicotyledons</taxon>
        <taxon>Gunneridae</taxon>
        <taxon>Pentapetalae</taxon>
        <taxon>asterids</taxon>
        <taxon>Ericales</taxon>
        <taxon>Ericaceae</taxon>
        <taxon>Ericoideae</taxon>
        <taxon>Rhodoreae</taxon>
        <taxon>Rhododendron</taxon>
    </lineage>
</organism>
<comment type="caution">
    <text evidence="1">The sequence shown here is derived from an EMBL/GenBank/DDBJ whole genome shotgun (WGS) entry which is preliminary data.</text>
</comment>
<evidence type="ECO:0000313" key="2">
    <source>
        <dbReference type="Proteomes" id="UP001062846"/>
    </source>
</evidence>
<accession>A0ACC0P094</accession>
<dbReference type="EMBL" id="CM046391">
    <property type="protein sequence ID" value="KAI8558900.1"/>
    <property type="molecule type" value="Genomic_DNA"/>
</dbReference>
<dbReference type="Proteomes" id="UP001062846">
    <property type="component" value="Chromosome 4"/>
</dbReference>
<evidence type="ECO:0000313" key="1">
    <source>
        <dbReference type="EMBL" id="KAI8558900.1"/>
    </source>
</evidence>
<gene>
    <name evidence="1" type="ORF">RHMOL_Rhmol04G0132300</name>
</gene>
<keyword evidence="2" id="KW-1185">Reference proteome</keyword>
<reference evidence="1" key="1">
    <citation type="submission" date="2022-02" db="EMBL/GenBank/DDBJ databases">
        <title>Plant Genome Project.</title>
        <authorList>
            <person name="Zhang R.-G."/>
        </authorList>
    </citation>
    <scope>NUCLEOTIDE SEQUENCE</scope>
    <source>
        <strain evidence="1">AT1</strain>
    </source>
</reference>
<proteinExistence type="predicted"/>
<name>A0ACC0P094_RHOML</name>